<gene>
    <name evidence="2" type="ORF">OCA8868_03095</name>
</gene>
<dbReference type="EMBL" id="FXYD01000006">
    <property type="protein sequence ID" value="SMX44230.1"/>
    <property type="molecule type" value="Genomic_DNA"/>
</dbReference>
<proteinExistence type="predicted"/>
<keyword evidence="3" id="KW-1185">Reference proteome</keyword>
<reference evidence="3" key="1">
    <citation type="submission" date="2017-05" db="EMBL/GenBank/DDBJ databases">
        <authorList>
            <person name="Rodrigo-Torres L."/>
            <person name="Arahal R. D."/>
            <person name="Lucena T."/>
        </authorList>
    </citation>
    <scope>NUCLEOTIDE SEQUENCE [LARGE SCALE GENOMIC DNA]</scope>
    <source>
        <strain evidence="3">CECT 8868</strain>
    </source>
</reference>
<dbReference type="RefSeq" id="WP_179214875.1">
    <property type="nucleotide sequence ID" value="NZ_FXYD01000006.1"/>
</dbReference>
<accession>A0A238KNM9</accession>
<dbReference type="InterPro" id="IPR002575">
    <property type="entry name" value="Aminoglycoside_PTrfase"/>
</dbReference>
<dbReference type="Pfam" id="PF01636">
    <property type="entry name" value="APH"/>
    <property type="match status" value="1"/>
</dbReference>
<evidence type="ECO:0000259" key="1">
    <source>
        <dbReference type="Pfam" id="PF01636"/>
    </source>
</evidence>
<protein>
    <recommendedName>
        <fullName evidence="1">Aminoglycoside phosphotransferase domain-containing protein</fullName>
    </recommendedName>
</protein>
<dbReference type="SUPFAM" id="SSF56112">
    <property type="entry name" value="Protein kinase-like (PK-like)"/>
    <property type="match status" value="1"/>
</dbReference>
<dbReference type="Proteomes" id="UP000203464">
    <property type="component" value="Unassembled WGS sequence"/>
</dbReference>
<name>A0A238KNM9_9RHOB</name>
<evidence type="ECO:0000313" key="3">
    <source>
        <dbReference type="Proteomes" id="UP000203464"/>
    </source>
</evidence>
<dbReference type="AlphaFoldDB" id="A0A238KNM9"/>
<dbReference type="InterPro" id="IPR011009">
    <property type="entry name" value="Kinase-like_dom_sf"/>
</dbReference>
<feature type="domain" description="Aminoglycoside phosphotransferase" evidence="1">
    <location>
        <begin position="68"/>
        <end position="145"/>
    </location>
</feature>
<evidence type="ECO:0000313" key="2">
    <source>
        <dbReference type="EMBL" id="SMX44230.1"/>
    </source>
</evidence>
<sequence>MTLPVDKSEGAAASADKPRVERVCFDGQDAWVKRPEGARSSIFTSLHRVLDRIFPKAMQSTNAVGGMEALHGEAARLRLFATKGLPVPTVLDETDAHLVLSDCGIQLRGHMRAISDVAERERLMEQALDVLVKIHQSGLAHGRPFLKDMTLSETGEISVLDLEEDPVQRMPLEDAQARDIYLFLLSCAEFKDDPKAGLKRLLDSYLADAPKDVAQRLIALCKSLRVWRWIMRGTGATMLADDVRGAYWAARVLEGVSKSDVAD</sequence>
<organism evidence="2 3">
    <name type="scientific">Octadecabacter ascidiaceicola</name>
    <dbReference type="NCBI Taxonomy" id="1655543"/>
    <lineage>
        <taxon>Bacteria</taxon>
        <taxon>Pseudomonadati</taxon>
        <taxon>Pseudomonadota</taxon>
        <taxon>Alphaproteobacteria</taxon>
        <taxon>Rhodobacterales</taxon>
        <taxon>Roseobacteraceae</taxon>
        <taxon>Octadecabacter</taxon>
    </lineage>
</organism>